<dbReference type="PANTHER" id="PTHR10728">
    <property type="entry name" value="CYTOSOLIC PHOSPHOLIPASE A2"/>
    <property type="match status" value="1"/>
</dbReference>
<evidence type="ECO:0000313" key="1">
    <source>
        <dbReference type="EMBL" id="CAB3264923.1"/>
    </source>
</evidence>
<organism evidence="1">
    <name type="scientific">Phallusia mammillata</name>
    <dbReference type="NCBI Taxonomy" id="59560"/>
    <lineage>
        <taxon>Eukaryota</taxon>
        <taxon>Metazoa</taxon>
        <taxon>Chordata</taxon>
        <taxon>Tunicata</taxon>
        <taxon>Ascidiacea</taxon>
        <taxon>Phlebobranchia</taxon>
        <taxon>Ascidiidae</taxon>
        <taxon>Phallusia</taxon>
    </lineage>
</organism>
<dbReference type="SUPFAM" id="SSF52151">
    <property type="entry name" value="FabD/lysophospholipase-like"/>
    <property type="match status" value="1"/>
</dbReference>
<dbReference type="InterPro" id="IPR016035">
    <property type="entry name" value="Acyl_Trfase/lysoPLipase"/>
</dbReference>
<dbReference type="AlphaFoldDB" id="A0A6F9DPL1"/>
<proteinExistence type="evidence at transcript level"/>
<dbReference type="GO" id="GO:0047498">
    <property type="term" value="F:calcium-dependent phospholipase A2 activity"/>
    <property type="evidence" value="ECO:0007669"/>
    <property type="project" value="TreeGrafter"/>
</dbReference>
<name>A0A6F9DPL1_9ASCI</name>
<dbReference type="GO" id="GO:0005829">
    <property type="term" value="C:cytosol"/>
    <property type="evidence" value="ECO:0007669"/>
    <property type="project" value="TreeGrafter"/>
</dbReference>
<protein>
    <submittedName>
        <fullName evidence="1">Cytosolic phospholipase A2-like</fullName>
    </submittedName>
</protein>
<gene>
    <name evidence="1" type="primary">Pla2g4c-004</name>
</gene>
<reference evidence="1" key="1">
    <citation type="submission" date="2020-04" db="EMBL/GenBank/DDBJ databases">
        <authorList>
            <person name="Neveu A P."/>
        </authorList>
    </citation>
    <scope>NUCLEOTIDE SEQUENCE</scope>
    <source>
        <tissue evidence="1">Whole embryo</tissue>
    </source>
</reference>
<dbReference type="Gene3D" id="3.40.1090.10">
    <property type="entry name" value="Cytosolic phospholipase A2 catalytic domain"/>
    <property type="match status" value="1"/>
</dbReference>
<sequence length="198" mass="23114">MGHRTKQAIDTEEEEISICDAGIVKNVSVECMLRDSRRSDLIIVFDMNHYLNDEYFDYMPILQSAEHAWRDGLPFPPINVKELVNSPPKEFLVFESDSDDCPTVLWFTLCNKSFKNLKNYKPKRPFDASKNDGRPFNDFPVFSKDGNYSTYKFNNTGLQFDQLHQLMYHNVTSHIEDIKKHIAQAVERRKMRLQNGNA</sequence>
<dbReference type="GO" id="GO:0046475">
    <property type="term" value="P:glycerophospholipid catabolic process"/>
    <property type="evidence" value="ECO:0007669"/>
    <property type="project" value="TreeGrafter"/>
</dbReference>
<dbReference type="PANTHER" id="PTHR10728:SF40">
    <property type="entry name" value="PATATIN FAMILY PROTEIN"/>
    <property type="match status" value="1"/>
</dbReference>
<dbReference type="GO" id="GO:0005509">
    <property type="term" value="F:calcium ion binding"/>
    <property type="evidence" value="ECO:0007669"/>
    <property type="project" value="TreeGrafter"/>
</dbReference>
<dbReference type="EMBL" id="LR789061">
    <property type="protein sequence ID" value="CAB3264923.1"/>
    <property type="molecule type" value="mRNA"/>
</dbReference>
<accession>A0A6F9DPL1</accession>
<dbReference type="GO" id="GO:0005544">
    <property type="term" value="F:calcium-dependent phospholipid binding"/>
    <property type="evidence" value="ECO:0007669"/>
    <property type="project" value="TreeGrafter"/>
</dbReference>